<accession>A0ABQ8GWX6</accession>
<dbReference type="PANTHER" id="PTHR43798">
    <property type="entry name" value="MONOACYLGLYCEROL LIPASE"/>
    <property type="match status" value="1"/>
</dbReference>
<dbReference type="PANTHER" id="PTHR43798:SF33">
    <property type="entry name" value="HYDROLASE, PUTATIVE (AFU_ORTHOLOGUE AFUA_2G14860)-RELATED"/>
    <property type="match status" value="1"/>
</dbReference>
<dbReference type="InterPro" id="IPR002410">
    <property type="entry name" value="Peptidase_S33"/>
</dbReference>
<dbReference type="InterPro" id="IPR000073">
    <property type="entry name" value="AB_hydrolase_1"/>
</dbReference>
<gene>
    <name evidence="4" type="ORF">B0J12DRAFT_734897</name>
</gene>
<dbReference type="EMBL" id="JAGTJR010000001">
    <property type="protein sequence ID" value="KAH7065593.1"/>
    <property type="molecule type" value="Genomic_DNA"/>
</dbReference>
<keyword evidence="2" id="KW-0378">Hydrolase</keyword>
<protein>
    <submittedName>
        <fullName evidence="4">Prolyl aminopeptidase</fullName>
    </submittedName>
</protein>
<dbReference type="GO" id="GO:0004177">
    <property type="term" value="F:aminopeptidase activity"/>
    <property type="evidence" value="ECO:0007669"/>
    <property type="project" value="UniProtKB-KW"/>
</dbReference>
<comment type="similarity">
    <text evidence="1">Belongs to the peptidase S33 family.</text>
</comment>
<evidence type="ECO:0000259" key="3">
    <source>
        <dbReference type="Pfam" id="PF00561"/>
    </source>
</evidence>
<feature type="domain" description="AB hydrolase-1" evidence="3">
    <location>
        <begin position="23"/>
        <end position="264"/>
    </location>
</feature>
<name>A0ABQ8GWX6_9PEZI</name>
<dbReference type="InterPro" id="IPR029058">
    <property type="entry name" value="AB_hydrolase_fold"/>
</dbReference>
<keyword evidence="4" id="KW-0031">Aminopeptidase</keyword>
<reference evidence="4 5" key="1">
    <citation type="journal article" date="2021" name="Nat. Commun.">
        <title>Genetic determinants of endophytism in the Arabidopsis root mycobiome.</title>
        <authorList>
            <person name="Mesny F."/>
            <person name="Miyauchi S."/>
            <person name="Thiergart T."/>
            <person name="Pickel B."/>
            <person name="Atanasova L."/>
            <person name="Karlsson M."/>
            <person name="Huettel B."/>
            <person name="Barry K.W."/>
            <person name="Haridas S."/>
            <person name="Chen C."/>
            <person name="Bauer D."/>
            <person name="Andreopoulos W."/>
            <person name="Pangilinan J."/>
            <person name="LaButti K."/>
            <person name="Riley R."/>
            <person name="Lipzen A."/>
            <person name="Clum A."/>
            <person name="Drula E."/>
            <person name="Henrissat B."/>
            <person name="Kohler A."/>
            <person name="Grigoriev I.V."/>
            <person name="Martin F.M."/>
            <person name="Hacquard S."/>
        </authorList>
    </citation>
    <scope>NUCLEOTIDE SEQUENCE [LARGE SCALE GENOMIC DNA]</scope>
    <source>
        <strain evidence="4 5">MPI-SDFR-AT-0080</strain>
    </source>
</reference>
<keyword evidence="4" id="KW-0645">Protease</keyword>
<keyword evidence="5" id="KW-1185">Reference proteome</keyword>
<evidence type="ECO:0000256" key="2">
    <source>
        <dbReference type="ARBA" id="ARBA00022801"/>
    </source>
</evidence>
<proteinExistence type="inferred from homology"/>
<dbReference type="Proteomes" id="UP000774617">
    <property type="component" value="Unassembled WGS sequence"/>
</dbReference>
<dbReference type="PRINTS" id="PR00111">
    <property type="entry name" value="ABHYDROLASE"/>
</dbReference>
<evidence type="ECO:0000313" key="5">
    <source>
        <dbReference type="Proteomes" id="UP000774617"/>
    </source>
</evidence>
<dbReference type="InterPro" id="IPR050266">
    <property type="entry name" value="AB_hydrolase_sf"/>
</dbReference>
<organism evidence="4 5">
    <name type="scientific">Macrophomina phaseolina</name>
    <dbReference type="NCBI Taxonomy" id="35725"/>
    <lineage>
        <taxon>Eukaryota</taxon>
        <taxon>Fungi</taxon>
        <taxon>Dikarya</taxon>
        <taxon>Ascomycota</taxon>
        <taxon>Pezizomycotina</taxon>
        <taxon>Dothideomycetes</taxon>
        <taxon>Dothideomycetes incertae sedis</taxon>
        <taxon>Botryosphaeriales</taxon>
        <taxon>Botryosphaeriaceae</taxon>
        <taxon>Macrophomina</taxon>
    </lineage>
</organism>
<dbReference type="Gene3D" id="3.40.50.1820">
    <property type="entry name" value="alpha/beta hydrolase"/>
    <property type="match status" value="1"/>
</dbReference>
<dbReference type="SUPFAM" id="SSF53474">
    <property type="entry name" value="alpha/beta-Hydrolases"/>
    <property type="match status" value="1"/>
</dbReference>
<evidence type="ECO:0000256" key="1">
    <source>
        <dbReference type="ARBA" id="ARBA00010088"/>
    </source>
</evidence>
<sequence>MPRITLNGADFNYTIAGPEHARLIILLHGGRGFGDHRSDFRAYQPLAGEYRILGFDFRGHGLSSCTPPYTFKQLVADIEAFRQHFAGGEKTVIAGGSFGGYLAQQYAITYPEKVSHLILRGTAPSHHHEAEALSTFEARLHKAPNASIGMVHKVFSAFEDDEEFRLIIFAINPLYVQTYDANAGLKKVRDTVFRAETHNALYSEEEKYFDYRNDLHRVTAKTLIIVGEQDWICPPSQSMIIAEKIPQSRLVVVPGANHSVQHEKNAEFLVAVKELFDN</sequence>
<dbReference type="PRINTS" id="PR00793">
    <property type="entry name" value="PROAMNOPTASE"/>
</dbReference>
<evidence type="ECO:0000313" key="4">
    <source>
        <dbReference type="EMBL" id="KAH7065593.1"/>
    </source>
</evidence>
<dbReference type="Pfam" id="PF00561">
    <property type="entry name" value="Abhydrolase_1"/>
    <property type="match status" value="1"/>
</dbReference>
<comment type="caution">
    <text evidence="4">The sequence shown here is derived from an EMBL/GenBank/DDBJ whole genome shotgun (WGS) entry which is preliminary data.</text>
</comment>